<reference evidence="1" key="1">
    <citation type="submission" date="2020-05" db="EMBL/GenBank/DDBJ databases">
        <title>Large-scale comparative analyses of tick genomes elucidate their genetic diversity and vector capacities.</title>
        <authorList>
            <person name="Jia N."/>
            <person name="Wang J."/>
            <person name="Shi W."/>
            <person name="Du L."/>
            <person name="Sun Y."/>
            <person name="Zhan W."/>
            <person name="Jiang J."/>
            <person name="Wang Q."/>
            <person name="Zhang B."/>
            <person name="Ji P."/>
            <person name="Sakyi L.B."/>
            <person name="Cui X."/>
            <person name="Yuan T."/>
            <person name="Jiang B."/>
            <person name="Yang W."/>
            <person name="Lam T.T.-Y."/>
            <person name="Chang Q."/>
            <person name="Ding S."/>
            <person name="Wang X."/>
            <person name="Zhu J."/>
            <person name="Ruan X."/>
            <person name="Zhao L."/>
            <person name="Wei J."/>
            <person name="Que T."/>
            <person name="Du C."/>
            <person name="Cheng J."/>
            <person name="Dai P."/>
            <person name="Han X."/>
            <person name="Huang E."/>
            <person name="Gao Y."/>
            <person name="Liu J."/>
            <person name="Shao H."/>
            <person name="Ye R."/>
            <person name="Li L."/>
            <person name="Wei W."/>
            <person name="Wang X."/>
            <person name="Wang C."/>
            <person name="Yang T."/>
            <person name="Huo Q."/>
            <person name="Li W."/>
            <person name="Guo W."/>
            <person name="Chen H."/>
            <person name="Zhou L."/>
            <person name="Ni X."/>
            <person name="Tian J."/>
            <person name="Zhou Y."/>
            <person name="Sheng Y."/>
            <person name="Liu T."/>
            <person name="Pan Y."/>
            <person name="Xia L."/>
            <person name="Li J."/>
            <person name="Zhao F."/>
            <person name="Cao W."/>
        </authorList>
    </citation>
    <scope>NUCLEOTIDE SEQUENCE</scope>
    <source>
        <strain evidence="1">Dsil-2018</strain>
    </source>
</reference>
<comment type="caution">
    <text evidence="1">The sequence shown here is derived from an EMBL/GenBank/DDBJ whole genome shotgun (WGS) entry which is preliminary data.</text>
</comment>
<accession>A0ACB8D041</accession>
<name>A0ACB8D041_DERSI</name>
<gene>
    <name evidence="1" type="ORF">HPB49_020249</name>
</gene>
<evidence type="ECO:0000313" key="1">
    <source>
        <dbReference type="EMBL" id="KAH7954622.1"/>
    </source>
</evidence>
<evidence type="ECO:0000313" key="2">
    <source>
        <dbReference type="Proteomes" id="UP000821865"/>
    </source>
</evidence>
<sequence>MAWLPAKKDAKAVRDLQSAQQADGRRTEDLWLELRSAFDEIQEMQKTGQCFDVLYNDVYVMVVRNEGARLYHGLREAVTEHLTNKVRALVLAKVGDDFLRTLNQAWKDHQTSMAMIGDIVTYMERTYIRQNNVDNVHKLGVLLFRDEVAHDADVRDNLRKTLLGLVKTEREGQPVDRLSLKEACNMLAVLGLDSRSVYEEDFEQPFLAESAQFYALRGHHYIETMDTLEYILQVEHHINEETERARQCLVESTVAPVVQVVENELVGKHMKAILEMEDSGVVHMLRNQMRGELAYIFRHFKCIQGGLNTLLDYVSKYLRDLGRSIVNKDGDSVSLVSDVMELKDHFDHFLHHSFNDDQLVKQRIATDFEYILSLTRKTPELLSAFVDYMLRSGIKDMTKQEIGQLLDKVIALFRLLQEKDLFDCYYKKHLAKRLLLNKSASIEAERTMIAKLKAKCGGLFTSKMEAMFKDMIISNNVMQEFNAAISSCKIDLDGVDLNVRVLTTGFWPLPAATQQSNIPAAPCSAFETFRRFYVAKYDGRQLTLQPHLGWADLNAVFYGSGKNKPSTSKAVNAPSGELHASTYTIQVSTYQMCVLMLFNSRDEISHAEIASETNIPETNLVRALNSLCTGKDSEPILKKIPDSKVIEKDYVFAVNDDFTSGVRKVKIESMLGKKDTMPKNNGSVGNVDEERRYTLEAAIVRIMKAHKTLSHDDLLVEVTNVLKSRYTPSPAAFKKRVDSLIEREYIERDTEHPEVYIYMP</sequence>
<protein>
    <submittedName>
        <fullName evidence="1">Uncharacterized protein</fullName>
    </submittedName>
</protein>
<keyword evidence="2" id="KW-1185">Reference proteome</keyword>
<proteinExistence type="predicted"/>
<dbReference type="Proteomes" id="UP000821865">
    <property type="component" value="Chromosome 4"/>
</dbReference>
<dbReference type="EMBL" id="CM023473">
    <property type="protein sequence ID" value="KAH7954622.1"/>
    <property type="molecule type" value="Genomic_DNA"/>
</dbReference>
<organism evidence="1 2">
    <name type="scientific">Dermacentor silvarum</name>
    <name type="common">Tick</name>
    <dbReference type="NCBI Taxonomy" id="543639"/>
    <lineage>
        <taxon>Eukaryota</taxon>
        <taxon>Metazoa</taxon>
        <taxon>Ecdysozoa</taxon>
        <taxon>Arthropoda</taxon>
        <taxon>Chelicerata</taxon>
        <taxon>Arachnida</taxon>
        <taxon>Acari</taxon>
        <taxon>Parasitiformes</taxon>
        <taxon>Ixodida</taxon>
        <taxon>Ixodoidea</taxon>
        <taxon>Ixodidae</taxon>
        <taxon>Rhipicephalinae</taxon>
        <taxon>Dermacentor</taxon>
    </lineage>
</organism>